<keyword evidence="2" id="KW-1185">Reference proteome</keyword>
<name>A0A212FCS6_DANPL</name>
<evidence type="ECO:0000313" key="1">
    <source>
        <dbReference type="EMBL" id="OWR51556.1"/>
    </source>
</evidence>
<sequence length="13" mass="1517">MCECEKNMEITDA</sequence>
<protein>
    <submittedName>
        <fullName evidence="1">Cystinosin protein</fullName>
    </submittedName>
</protein>
<feature type="non-terminal residue" evidence="1">
    <location>
        <position position="13"/>
    </location>
</feature>
<reference evidence="1 2" key="1">
    <citation type="journal article" date="2011" name="Cell">
        <title>The monarch butterfly genome yields insights into long-distance migration.</title>
        <authorList>
            <person name="Zhan S."/>
            <person name="Merlin C."/>
            <person name="Boore J.L."/>
            <person name="Reppert S.M."/>
        </authorList>
    </citation>
    <scope>NUCLEOTIDE SEQUENCE [LARGE SCALE GENOMIC DNA]</scope>
    <source>
        <strain evidence="1">F-2</strain>
    </source>
</reference>
<comment type="caution">
    <text evidence="1">The sequence shown here is derived from an EMBL/GenBank/DDBJ whole genome shotgun (WGS) entry which is preliminary data.</text>
</comment>
<dbReference type="InParanoid" id="A0A212FCS6"/>
<dbReference type="EMBL" id="AGBW02009152">
    <property type="protein sequence ID" value="OWR51556.1"/>
    <property type="molecule type" value="Genomic_DNA"/>
</dbReference>
<organism evidence="1 2">
    <name type="scientific">Danaus plexippus plexippus</name>
    <dbReference type="NCBI Taxonomy" id="278856"/>
    <lineage>
        <taxon>Eukaryota</taxon>
        <taxon>Metazoa</taxon>
        <taxon>Ecdysozoa</taxon>
        <taxon>Arthropoda</taxon>
        <taxon>Hexapoda</taxon>
        <taxon>Insecta</taxon>
        <taxon>Pterygota</taxon>
        <taxon>Neoptera</taxon>
        <taxon>Endopterygota</taxon>
        <taxon>Lepidoptera</taxon>
        <taxon>Glossata</taxon>
        <taxon>Ditrysia</taxon>
        <taxon>Papilionoidea</taxon>
        <taxon>Nymphalidae</taxon>
        <taxon>Danainae</taxon>
        <taxon>Danaini</taxon>
        <taxon>Danaina</taxon>
        <taxon>Danaus</taxon>
        <taxon>Danaus</taxon>
    </lineage>
</organism>
<accession>A0A212FCS6</accession>
<evidence type="ECO:0000313" key="2">
    <source>
        <dbReference type="Proteomes" id="UP000007151"/>
    </source>
</evidence>
<dbReference type="KEGG" id="dpl:KGM_210114A"/>
<gene>
    <name evidence="1" type="ORF">KGM_210114A</name>
</gene>
<dbReference type="Proteomes" id="UP000007151">
    <property type="component" value="Unassembled WGS sequence"/>
</dbReference>
<proteinExistence type="predicted"/>